<feature type="transmembrane region" description="Helical" evidence="1">
    <location>
        <begin position="100"/>
        <end position="122"/>
    </location>
</feature>
<dbReference type="InterPro" id="IPR027417">
    <property type="entry name" value="P-loop_NTPase"/>
</dbReference>
<keyword evidence="3" id="KW-1185">Reference proteome</keyword>
<evidence type="ECO:0000313" key="2">
    <source>
        <dbReference type="EMBL" id="MDT0341591.1"/>
    </source>
</evidence>
<evidence type="ECO:0000313" key="3">
    <source>
        <dbReference type="Proteomes" id="UP001183246"/>
    </source>
</evidence>
<proteinExistence type="predicted"/>
<reference evidence="3" key="1">
    <citation type="submission" date="2023-07" db="EMBL/GenBank/DDBJ databases">
        <title>30 novel species of actinomycetes from the DSMZ collection.</title>
        <authorList>
            <person name="Nouioui I."/>
        </authorList>
    </citation>
    <scope>NUCLEOTIDE SEQUENCE [LARGE SCALE GENOMIC DNA]</scope>
    <source>
        <strain evidence="3">DSM 44938</strain>
    </source>
</reference>
<dbReference type="SUPFAM" id="SSF52540">
    <property type="entry name" value="P-loop containing nucleoside triphosphate hydrolases"/>
    <property type="match status" value="1"/>
</dbReference>
<comment type="caution">
    <text evidence="2">The sequence shown here is derived from an EMBL/GenBank/DDBJ whole genome shotgun (WGS) entry which is preliminary data.</text>
</comment>
<dbReference type="EMBL" id="JAVREL010000001">
    <property type="protein sequence ID" value="MDT0341591.1"/>
    <property type="molecule type" value="Genomic_DNA"/>
</dbReference>
<dbReference type="RefSeq" id="WP_311702714.1">
    <property type="nucleotide sequence ID" value="NZ_JAVREL010000001.1"/>
</dbReference>
<dbReference type="Proteomes" id="UP001183246">
    <property type="component" value="Unassembled WGS sequence"/>
</dbReference>
<keyword evidence="1" id="KW-0812">Transmembrane</keyword>
<accession>A0ABU2MJ22</accession>
<protein>
    <recommendedName>
        <fullName evidence="4">ATP-binding protein</fullName>
    </recommendedName>
</protein>
<gene>
    <name evidence="2" type="ORF">RM590_02880</name>
</gene>
<evidence type="ECO:0008006" key="4">
    <source>
        <dbReference type="Google" id="ProtNLM"/>
    </source>
</evidence>
<sequence>MAGARQPVFERQTAIQGIRALIQPTYPLPPEHRRPVVFFEGGHGSGKTLLLDDLTARIEQHVPYGRVDFAEPRHEDIPHTLSDLAGQLTRYRPRYARLRFPRLLIGLLVQLPLNALAALMGFTFTSRSQRWFGHRDRGLTNKGVDTLVELNAWAQEARNDPAGPQGRAARDRVAGLLCEAFLADLRDCPRRVRGLQTPLLLLDNADQPAGRVFLRRLQEARPPLQPTDHAEPLTVVATGRGPIPEMSEGPVARLEEVVGSSDGPGDEYPAWLRYRLPDLTRADIQRLMDGASGRGRVDRRLVRLVHEFTAGHPEAVGVLAAVAARPPYPADGVGQLLAQPVPAADEPDTTAAGTAEEWLLSRLGAAEEPQLAALATCAAARSETSGLWLSHQSDLVDAVSGDRVRRAAPWAAESETGTAVLRRLLLRRLAARSPDHPADWMTVHRRLRGFCEERGDQAGELYHRLAMDDLADVALELARRLPATPGREWLDLLRATATAPIGPAERHLRDPYALFHECVNGMSVVSLDATATQVVHLVAALRIVQDPLCGVSREFLHAQIASTLSALAPKSPDGLVVLQRAVSEYQQQAQWWG</sequence>
<keyword evidence="1" id="KW-0472">Membrane</keyword>
<name>A0ABU2MJ22_9ACTN</name>
<evidence type="ECO:0000256" key="1">
    <source>
        <dbReference type="SAM" id="Phobius"/>
    </source>
</evidence>
<keyword evidence="1" id="KW-1133">Transmembrane helix</keyword>
<organism evidence="2 3">
    <name type="scientific">Streptomyces litchfieldiae</name>
    <dbReference type="NCBI Taxonomy" id="3075543"/>
    <lineage>
        <taxon>Bacteria</taxon>
        <taxon>Bacillati</taxon>
        <taxon>Actinomycetota</taxon>
        <taxon>Actinomycetes</taxon>
        <taxon>Kitasatosporales</taxon>
        <taxon>Streptomycetaceae</taxon>
        <taxon>Streptomyces</taxon>
    </lineage>
</organism>